<dbReference type="SUPFAM" id="SSF53474">
    <property type="entry name" value="alpha/beta-Hydrolases"/>
    <property type="match status" value="1"/>
</dbReference>
<dbReference type="InterPro" id="IPR016715">
    <property type="entry name" value="PAF_acetylhydro_eukaryote"/>
</dbReference>
<dbReference type="AlphaFoldDB" id="A0A0N5D0K7"/>
<keyword evidence="2 5" id="KW-0378">Hydrolase</keyword>
<feature type="active site" description="Nucleophile" evidence="6">
    <location>
        <position position="252"/>
    </location>
</feature>
<organism evidence="9">
    <name type="scientific">Thelazia callipaeda</name>
    <name type="common">Oriental eyeworm</name>
    <name type="synonym">Parasitic nematode</name>
    <dbReference type="NCBI Taxonomy" id="103827"/>
    <lineage>
        <taxon>Eukaryota</taxon>
        <taxon>Metazoa</taxon>
        <taxon>Ecdysozoa</taxon>
        <taxon>Nematoda</taxon>
        <taxon>Chromadorea</taxon>
        <taxon>Rhabditida</taxon>
        <taxon>Spirurina</taxon>
        <taxon>Spiruromorpha</taxon>
        <taxon>Thelazioidea</taxon>
        <taxon>Thelaziidae</taxon>
        <taxon>Thelazia</taxon>
    </lineage>
</organism>
<name>A0A0N5D0K7_THECL</name>
<dbReference type="PANTHER" id="PTHR10272">
    <property type="entry name" value="PLATELET-ACTIVATING FACTOR ACETYLHYDROLASE"/>
    <property type="match status" value="1"/>
</dbReference>
<sequence length="406" mass="46515">MGISESKSLLRAHPILQRLGTGNYEVGCAEIMVNAGEHDDIGTLATIFYPTEDDITSDDISQHPLWIPRQDYIDGLADYRNTSPRWMNFIYKWFIGEKRISARWHSRVNESIQNFPVFIFSHGLSACRHFYSIYCSSLASHGYVVAAIEHRDCSACWTYTLKIDEKTGEKIEIPVKVRKLKAVDDEFQLRNGQLHKRVAECIKTLHVLEELNLGQCTSDQENDKKLLLGNDFEWSQFKGRLNMNKIYIGGHSFGGATALATAAFSTDFCGVVVLDGWMFPIEKELLTSVRQPVLFMNAEYFQWDENVKDMLRVIESSKHSILFTFNEASHHSFTDFPLLIPVTIGRWLGIQNLRDPIYYAEAIIESTVFFLNYCNDPNETAFDVQQYKDIITMGAKFTRKLPQKSA</sequence>
<evidence type="ECO:0000256" key="5">
    <source>
        <dbReference type="PIRNR" id="PIRNR018169"/>
    </source>
</evidence>
<gene>
    <name evidence="7" type="ORF">TCLT_LOCUS6324</name>
</gene>
<evidence type="ECO:0000256" key="4">
    <source>
        <dbReference type="ARBA" id="ARBA00023098"/>
    </source>
</evidence>
<keyword evidence="8" id="KW-1185">Reference proteome</keyword>
<dbReference type="EMBL" id="UYYF01004407">
    <property type="protein sequence ID" value="VDN03664.1"/>
    <property type="molecule type" value="Genomic_DNA"/>
</dbReference>
<evidence type="ECO:0000313" key="7">
    <source>
        <dbReference type="EMBL" id="VDN03664.1"/>
    </source>
</evidence>
<dbReference type="GO" id="GO:0016042">
    <property type="term" value="P:lipid catabolic process"/>
    <property type="evidence" value="ECO:0007669"/>
    <property type="project" value="UniProtKB-KW"/>
</dbReference>
<evidence type="ECO:0000313" key="8">
    <source>
        <dbReference type="Proteomes" id="UP000276776"/>
    </source>
</evidence>
<feature type="active site" description="Charge relay system" evidence="6">
    <location>
        <position position="330"/>
    </location>
</feature>
<reference evidence="9" key="1">
    <citation type="submission" date="2016-04" db="UniProtKB">
        <authorList>
            <consortium name="WormBaseParasite"/>
        </authorList>
    </citation>
    <scope>IDENTIFICATION</scope>
</reference>
<reference evidence="7 8" key="2">
    <citation type="submission" date="2018-11" db="EMBL/GenBank/DDBJ databases">
        <authorList>
            <consortium name="Pathogen Informatics"/>
        </authorList>
    </citation>
    <scope>NUCLEOTIDE SEQUENCE [LARGE SCALE GENOMIC DNA]</scope>
</reference>
<dbReference type="InterPro" id="IPR029058">
    <property type="entry name" value="AB_hydrolase_fold"/>
</dbReference>
<dbReference type="PANTHER" id="PTHR10272:SF0">
    <property type="entry name" value="PLATELET-ACTIVATING FACTOR ACETYLHYDROLASE"/>
    <property type="match status" value="1"/>
</dbReference>
<evidence type="ECO:0000256" key="1">
    <source>
        <dbReference type="ARBA" id="ARBA00013201"/>
    </source>
</evidence>
<dbReference type="OrthoDB" id="2363873at2759"/>
<evidence type="ECO:0000256" key="3">
    <source>
        <dbReference type="ARBA" id="ARBA00022963"/>
    </source>
</evidence>
<keyword evidence="3 5" id="KW-0442">Lipid degradation</keyword>
<dbReference type="Gene3D" id="3.40.50.1820">
    <property type="entry name" value="alpha/beta hydrolase"/>
    <property type="match status" value="1"/>
</dbReference>
<dbReference type="WBParaSite" id="TCLT_0000633501-mRNA-1">
    <property type="protein sequence ID" value="TCLT_0000633501-mRNA-1"/>
    <property type="gene ID" value="TCLT_0000633501"/>
</dbReference>
<dbReference type="STRING" id="103827.A0A0N5D0K7"/>
<evidence type="ECO:0000256" key="2">
    <source>
        <dbReference type="ARBA" id="ARBA00022801"/>
    </source>
</evidence>
<accession>A0A0N5D0K7</accession>
<dbReference type="OMA" id="DKWPIVV"/>
<evidence type="ECO:0000313" key="9">
    <source>
        <dbReference type="WBParaSite" id="TCLT_0000633501-mRNA-1"/>
    </source>
</evidence>
<keyword evidence="4 5" id="KW-0443">Lipid metabolism</keyword>
<dbReference type="Proteomes" id="UP000276776">
    <property type="component" value="Unassembled WGS sequence"/>
</dbReference>
<comment type="catalytic activity">
    <reaction evidence="5">
        <text>a 1-O-alkyl-2-acetyl-sn-glycero-3-phosphocholine + H2O = a 1-O-alkyl-sn-glycero-3-phosphocholine + acetate + H(+)</text>
        <dbReference type="Rhea" id="RHEA:17777"/>
        <dbReference type="ChEBI" id="CHEBI:15377"/>
        <dbReference type="ChEBI" id="CHEBI:15378"/>
        <dbReference type="ChEBI" id="CHEBI:30089"/>
        <dbReference type="ChEBI" id="CHEBI:30909"/>
        <dbReference type="ChEBI" id="CHEBI:36707"/>
        <dbReference type="EC" id="3.1.1.47"/>
    </reaction>
</comment>
<dbReference type="Pfam" id="PF03403">
    <property type="entry name" value="PAF-AH_p_II"/>
    <property type="match status" value="1"/>
</dbReference>
<dbReference type="GO" id="GO:0003847">
    <property type="term" value="F:1-alkyl-2-acetylglycerophosphocholine esterase activity"/>
    <property type="evidence" value="ECO:0007669"/>
    <property type="project" value="UniProtKB-UniRule"/>
</dbReference>
<dbReference type="PIRSF" id="PIRSF018169">
    <property type="entry name" value="PAF_acetylhydrolase"/>
    <property type="match status" value="1"/>
</dbReference>
<dbReference type="EC" id="3.1.1.47" evidence="1 5"/>
<protein>
    <recommendedName>
        <fullName evidence="1 5">1-alkyl-2-acetylglycerophosphocholine esterase</fullName>
        <ecNumber evidence="1 5">3.1.1.47</ecNumber>
    </recommendedName>
</protein>
<proteinExistence type="predicted"/>
<feature type="active site" description="Charge relay system" evidence="6">
    <location>
        <position position="275"/>
    </location>
</feature>
<evidence type="ECO:0000256" key="6">
    <source>
        <dbReference type="PIRSR" id="PIRSR018169-1"/>
    </source>
</evidence>